<dbReference type="PANTHER" id="PTHR30204">
    <property type="entry name" value="REDOX-CYCLING DRUG-SENSING TRANSCRIPTIONAL ACTIVATOR SOXR"/>
    <property type="match status" value="1"/>
</dbReference>
<dbReference type="CDD" id="cd00592">
    <property type="entry name" value="HTH_MerR-like"/>
    <property type="match status" value="1"/>
</dbReference>
<reference evidence="4 5" key="1">
    <citation type="submission" date="2020-04" db="EMBL/GenBank/DDBJ databases">
        <title>MicrobeNet Type strains.</title>
        <authorList>
            <person name="Nicholson A.C."/>
        </authorList>
    </citation>
    <scope>NUCLEOTIDE SEQUENCE [LARGE SCALE GENOMIC DNA]</scope>
    <source>
        <strain evidence="4 5">JCM 12354</strain>
    </source>
</reference>
<dbReference type="GO" id="GO:0003700">
    <property type="term" value="F:DNA-binding transcription factor activity"/>
    <property type="evidence" value="ECO:0007669"/>
    <property type="project" value="InterPro"/>
</dbReference>
<gene>
    <name evidence="4" type="ORF">HGA08_08875</name>
</gene>
<dbReference type="InterPro" id="IPR047057">
    <property type="entry name" value="MerR_fam"/>
</dbReference>
<dbReference type="Gene3D" id="1.10.1660.10">
    <property type="match status" value="1"/>
</dbReference>
<comment type="caution">
    <text evidence="4">The sequence shown here is derived from an EMBL/GenBank/DDBJ whole genome shotgun (WGS) entry which is preliminary data.</text>
</comment>
<dbReference type="PANTHER" id="PTHR30204:SF93">
    <property type="entry name" value="HTH MERR-TYPE DOMAIN-CONTAINING PROTEIN"/>
    <property type="match status" value="1"/>
</dbReference>
<dbReference type="SUPFAM" id="SSF46955">
    <property type="entry name" value="Putative DNA-binding domain"/>
    <property type="match status" value="1"/>
</dbReference>
<name>A0A846XWY6_9NOCA</name>
<evidence type="ECO:0000256" key="1">
    <source>
        <dbReference type="ARBA" id="ARBA00023125"/>
    </source>
</evidence>
<keyword evidence="5" id="KW-1185">Reference proteome</keyword>
<feature type="domain" description="HTH merR-type" evidence="3">
    <location>
        <begin position="6"/>
        <end position="75"/>
    </location>
</feature>
<dbReference type="EMBL" id="JAAXOP010000004">
    <property type="protein sequence ID" value="NKY50320.1"/>
    <property type="molecule type" value="Genomic_DNA"/>
</dbReference>
<dbReference type="Pfam" id="PF13411">
    <property type="entry name" value="MerR_1"/>
    <property type="match status" value="1"/>
</dbReference>
<dbReference type="GO" id="GO:0003677">
    <property type="term" value="F:DNA binding"/>
    <property type="evidence" value="ECO:0007669"/>
    <property type="project" value="UniProtKB-KW"/>
</dbReference>
<feature type="coiled-coil region" evidence="2">
    <location>
        <begin position="82"/>
        <end position="120"/>
    </location>
</feature>
<dbReference type="RefSeq" id="WP_084475388.1">
    <property type="nucleotide sequence ID" value="NZ_JAAXOP010000004.1"/>
</dbReference>
<sequence>MVEAWDMRIGKLAAIADTTTRTVRHYHRLGLLEEPRRLPNGYREYTVDDAVRLMRIRWLAARGVPLGSVAAILAEDKPDEDIRDIVADLRELVRDVEHEQAELARRREQLAAMLAEAERGQGISALPSRLSAALSETIDNSRTAGSALRRDRDLVEALVMSGKAPENLLGVYEETVTDPDRRERYLMALADWSDLEGRSPETAQPQIAAVADRILGLFEHQQALLPQAERACGEPNEALTLDDMISDPAQRAVVRLVRQGLLARSSTPTDIE</sequence>
<dbReference type="Proteomes" id="UP000565711">
    <property type="component" value="Unassembled WGS sequence"/>
</dbReference>
<keyword evidence="2" id="KW-0175">Coiled coil</keyword>
<dbReference type="AlphaFoldDB" id="A0A846XWY6"/>
<evidence type="ECO:0000259" key="3">
    <source>
        <dbReference type="PROSITE" id="PS50937"/>
    </source>
</evidence>
<evidence type="ECO:0000313" key="5">
    <source>
        <dbReference type="Proteomes" id="UP000565711"/>
    </source>
</evidence>
<evidence type="ECO:0000256" key="2">
    <source>
        <dbReference type="SAM" id="Coils"/>
    </source>
</evidence>
<dbReference type="SMART" id="SM00422">
    <property type="entry name" value="HTH_MERR"/>
    <property type="match status" value="1"/>
</dbReference>
<keyword evidence="1" id="KW-0238">DNA-binding</keyword>
<evidence type="ECO:0000313" key="4">
    <source>
        <dbReference type="EMBL" id="NKY50320.1"/>
    </source>
</evidence>
<proteinExistence type="predicted"/>
<dbReference type="InterPro" id="IPR000551">
    <property type="entry name" value="MerR-type_HTH_dom"/>
</dbReference>
<dbReference type="InterPro" id="IPR009061">
    <property type="entry name" value="DNA-bd_dom_put_sf"/>
</dbReference>
<dbReference type="PROSITE" id="PS50937">
    <property type="entry name" value="HTH_MERR_2"/>
    <property type="match status" value="1"/>
</dbReference>
<protein>
    <submittedName>
        <fullName evidence="4">MerR family transcriptional regulator</fullName>
    </submittedName>
</protein>
<accession>A0A846XWY6</accession>
<organism evidence="4 5">
    <name type="scientific">Nocardia vermiculata</name>
    <dbReference type="NCBI Taxonomy" id="257274"/>
    <lineage>
        <taxon>Bacteria</taxon>
        <taxon>Bacillati</taxon>
        <taxon>Actinomycetota</taxon>
        <taxon>Actinomycetes</taxon>
        <taxon>Mycobacteriales</taxon>
        <taxon>Nocardiaceae</taxon>
        <taxon>Nocardia</taxon>
    </lineage>
</organism>